<dbReference type="EMBL" id="BARW01020951">
    <property type="protein sequence ID" value="GAI97647.1"/>
    <property type="molecule type" value="Genomic_DNA"/>
</dbReference>
<dbReference type="Pfam" id="PF05050">
    <property type="entry name" value="Methyltransf_21"/>
    <property type="match status" value="1"/>
</dbReference>
<dbReference type="PANTHER" id="PTHR34203:SF15">
    <property type="entry name" value="SLL1173 PROTEIN"/>
    <property type="match status" value="1"/>
</dbReference>
<dbReference type="SUPFAM" id="SSF53335">
    <property type="entry name" value="S-adenosyl-L-methionine-dependent methyltransferases"/>
    <property type="match status" value="1"/>
</dbReference>
<dbReference type="InterPro" id="IPR052514">
    <property type="entry name" value="SAM-dependent_MTase"/>
</dbReference>
<reference evidence="2" key="1">
    <citation type="journal article" date="2014" name="Front. Microbiol.">
        <title>High frequency of phylogenetically diverse reductive dehalogenase-homologous genes in deep subseafloor sedimentary metagenomes.</title>
        <authorList>
            <person name="Kawai M."/>
            <person name="Futagami T."/>
            <person name="Toyoda A."/>
            <person name="Takaki Y."/>
            <person name="Nishi S."/>
            <person name="Hori S."/>
            <person name="Arai W."/>
            <person name="Tsubouchi T."/>
            <person name="Morono Y."/>
            <person name="Uchiyama I."/>
            <person name="Ito T."/>
            <person name="Fujiyama A."/>
            <person name="Inagaki F."/>
            <person name="Takami H."/>
        </authorList>
    </citation>
    <scope>NUCLEOTIDE SEQUENCE</scope>
    <source>
        <strain evidence="2">Expedition CK06-06</strain>
    </source>
</reference>
<proteinExistence type="predicted"/>
<dbReference type="InterPro" id="IPR006342">
    <property type="entry name" value="FkbM_mtfrase"/>
</dbReference>
<evidence type="ECO:0000313" key="2">
    <source>
        <dbReference type="EMBL" id="GAI97647.1"/>
    </source>
</evidence>
<protein>
    <recommendedName>
        <fullName evidence="1">Methyltransferase FkbM domain-containing protein</fullName>
    </recommendedName>
</protein>
<feature type="non-terminal residue" evidence="2">
    <location>
        <position position="210"/>
    </location>
</feature>
<dbReference type="Gene3D" id="3.40.50.150">
    <property type="entry name" value="Vaccinia Virus protein VP39"/>
    <property type="match status" value="1"/>
</dbReference>
<sequence>MKGYEIEVDLKCEKFYWLGTYEPAVQETMKKIIEDGWICYDIGAHIGYFSLLMTRLTGGKVFAFEPEAENFRLLKKHVEINGLSDIVMPLPLAVSSKTNSAYFEKGYSPFTGRLCKSSEVYSEDYPVRVKTITLDHFVYVRGYPEPSFVKIDVEGFEANCLEGMKRVCEEARPVVLCEIHNAEQGRGVYRILSEQGYLFFDVEKELRRLT</sequence>
<dbReference type="NCBIfam" id="TIGR01444">
    <property type="entry name" value="fkbM_fam"/>
    <property type="match status" value="1"/>
</dbReference>
<feature type="domain" description="Methyltransferase FkbM" evidence="1">
    <location>
        <begin position="41"/>
        <end position="198"/>
    </location>
</feature>
<dbReference type="InterPro" id="IPR029063">
    <property type="entry name" value="SAM-dependent_MTases_sf"/>
</dbReference>
<dbReference type="AlphaFoldDB" id="X1SX51"/>
<gene>
    <name evidence="2" type="ORF">S12H4_35295</name>
</gene>
<evidence type="ECO:0000259" key="1">
    <source>
        <dbReference type="Pfam" id="PF05050"/>
    </source>
</evidence>
<accession>X1SX51</accession>
<name>X1SX51_9ZZZZ</name>
<organism evidence="2">
    <name type="scientific">marine sediment metagenome</name>
    <dbReference type="NCBI Taxonomy" id="412755"/>
    <lineage>
        <taxon>unclassified sequences</taxon>
        <taxon>metagenomes</taxon>
        <taxon>ecological metagenomes</taxon>
    </lineage>
</organism>
<comment type="caution">
    <text evidence="2">The sequence shown here is derived from an EMBL/GenBank/DDBJ whole genome shotgun (WGS) entry which is preliminary data.</text>
</comment>
<dbReference type="PANTHER" id="PTHR34203">
    <property type="entry name" value="METHYLTRANSFERASE, FKBM FAMILY PROTEIN"/>
    <property type="match status" value="1"/>
</dbReference>